<organism evidence="3 4">
    <name type="scientific">Rhodotorula paludigena</name>
    <dbReference type="NCBI Taxonomy" id="86838"/>
    <lineage>
        <taxon>Eukaryota</taxon>
        <taxon>Fungi</taxon>
        <taxon>Dikarya</taxon>
        <taxon>Basidiomycota</taxon>
        <taxon>Pucciniomycotina</taxon>
        <taxon>Microbotryomycetes</taxon>
        <taxon>Sporidiobolales</taxon>
        <taxon>Sporidiobolaceae</taxon>
        <taxon>Rhodotorula</taxon>
    </lineage>
</organism>
<evidence type="ECO:0000256" key="1">
    <source>
        <dbReference type="SAM" id="MobiDB-lite"/>
    </source>
</evidence>
<dbReference type="EMBL" id="BQKY01000013">
    <property type="protein sequence ID" value="GJN93209.1"/>
    <property type="molecule type" value="Genomic_DNA"/>
</dbReference>
<dbReference type="InterPro" id="IPR027417">
    <property type="entry name" value="P-loop_NTPase"/>
</dbReference>
<accession>A0AAV5GTD4</accession>
<feature type="compositionally biased region" description="Basic and acidic residues" evidence="1">
    <location>
        <begin position="1073"/>
        <end position="1101"/>
    </location>
</feature>
<dbReference type="InterPro" id="IPR002035">
    <property type="entry name" value="VWF_A"/>
</dbReference>
<keyword evidence="4" id="KW-1185">Reference proteome</keyword>
<comment type="caution">
    <text evidence="3">The sequence shown here is derived from an EMBL/GenBank/DDBJ whole genome shotgun (WGS) entry which is preliminary data.</text>
</comment>
<dbReference type="InterPro" id="IPR039891">
    <property type="entry name" value="VWA8"/>
</dbReference>
<dbReference type="SUPFAM" id="SSF52047">
    <property type="entry name" value="RNI-like"/>
    <property type="match status" value="1"/>
</dbReference>
<dbReference type="InterPro" id="IPR032675">
    <property type="entry name" value="LRR_dom_sf"/>
</dbReference>
<dbReference type="Gene3D" id="3.40.50.410">
    <property type="entry name" value="von Willebrand factor, type A domain"/>
    <property type="match status" value="1"/>
</dbReference>
<dbReference type="SUPFAM" id="SSF53300">
    <property type="entry name" value="vWA-like"/>
    <property type="match status" value="1"/>
</dbReference>
<dbReference type="Gene3D" id="3.80.10.10">
    <property type="entry name" value="Ribonuclease Inhibitor"/>
    <property type="match status" value="1"/>
</dbReference>
<name>A0AAV5GTD4_9BASI</name>
<gene>
    <name evidence="3" type="ORF">Rhopal_006256-T1</name>
</gene>
<dbReference type="PANTHER" id="PTHR21610">
    <property type="entry name" value="VON WILLEBRAND FACTOR A DOMAIN-CONTAINING PROTEIN 8"/>
    <property type="match status" value="1"/>
</dbReference>
<dbReference type="PROSITE" id="PS50234">
    <property type="entry name" value="VWFA"/>
    <property type="match status" value="1"/>
</dbReference>
<protein>
    <recommendedName>
        <fullName evidence="2">VWFA domain-containing protein</fullName>
    </recommendedName>
</protein>
<dbReference type="InterPro" id="IPR036465">
    <property type="entry name" value="vWFA_dom_sf"/>
</dbReference>
<evidence type="ECO:0000313" key="4">
    <source>
        <dbReference type="Proteomes" id="UP001342314"/>
    </source>
</evidence>
<evidence type="ECO:0000313" key="3">
    <source>
        <dbReference type="EMBL" id="GJN93209.1"/>
    </source>
</evidence>
<evidence type="ECO:0000259" key="2">
    <source>
        <dbReference type="PROSITE" id="PS50234"/>
    </source>
</evidence>
<dbReference type="GO" id="GO:0005524">
    <property type="term" value="F:ATP binding"/>
    <property type="evidence" value="ECO:0007669"/>
    <property type="project" value="InterPro"/>
</dbReference>
<feature type="compositionally biased region" description="Gly residues" evidence="1">
    <location>
        <begin position="1104"/>
        <end position="1114"/>
    </location>
</feature>
<dbReference type="Pfam" id="PF07728">
    <property type="entry name" value="AAA_5"/>
    <property type="match status" value="3"/>
</dbReference>
<feature type="domain" description="VWFA" evidence="2">
    <location>
        <begin position="1250"/>
        <end position="1454"/>
    </location>
</feature>
<dbReference type="GO" id="GO:0005737">
    <property type="term" value="C:cytoplasm"/>
    <property type="evidence" value="ECO:0007669"/>
    <property type="project" value="TreeGrafter"/>
</dbReference>
<dbReference type="InterPro" id="IPR011704">
    <property type="entry name" value="ATPase_dyneun-rel_AAA"/>
</dbReference>
<sequence length="2151" mass="236635">MSPKPEPSAAAARLQAVTRSLSSASPTSAADAHHAARPLLGHLTLDKLRLPVYETEDKARLPREDLLLDSHDPVVVAELAWLMKKWDLRQDVFLLSSPGPYTRRLALTFLHLLNTPYELVSLHRDTSEGELKQSREIRAGGRLEYVDSGAVRAAKEGKVLVLDGIERVERGVLPLLNNLLEYREMNLEDGTHIVSAKRYDLMVSNGEDTTNFLPAHPDFRIIALGVPVPPYPGLPIDPPFRSRFQARYVDPVAAAKAMARQALGELRAERGDEAWKRVEGVVSKMAEVMSSLQIAKEMRAKMASGITADSKLEVPLFPQTTLVKLVRFLAVFPLPSDDALVRPADLFSLLLIAHPALAYSGPPARRALEEALLAAGFGAWAENISEVQLSGQDDGGIFGWRLERIERNNEQQALVTFSRAGCADVSVHVAAGQLPLAAFPPAPSNDLHITQRFTHMLTSLFQLHALSTFDISFIPSAPTVQSSSASTSLVLSTFASLLGYELESQHLYKELGGRELWMRRIVGGVGGETSWDESPLVRGAKAGRLVWFDGIDTLGPTFNSLARLIADREGELWEGRRLTTKRLNGKQDAMLDLVHPSFRLITTATKATAPTEWLTEEVAANLFALSSIAMPVEEERALLLAAGCPPHLVDHLELFAARYRELTSVAGSKSRRLGTASLVRIARRLARLPDDNLRVLLERALLVDFLPNTEREQIADLMDELGLPVDQTRPLGPVEVTPTSLVFSADGDGAKYEVARFDLAKQDPTGASHVPRGEGYHYNAQQTRYIRDIAIDLELGQHVLLLGNQGTGKNRLTDQLLELLDRPREYTQLHRDSTTQALMFTTHIEKGQIRHVDSPLLRAVKLGRVMLVDEVDKAPPPVVAVFASLASRGEMTLADGRKIRPSVQPGASPDDIVVHPSFRLILLGNRPGFPFLGNPFLNHLGDAFSTFPIANPDPESELRVLQQLAPELDEQLLKSLVLAFRDLRKEFEAGTLSYPFSLREMLALVRHLRRFPSDPLDQSLRNIIDFDVSRPETLDALLTVLKRYKLGVDVVGMDAVRGQILPTEELRRAKEIAFDPEKEGRDTSLSEPPKFGEDDGKEHHGGNTFAGGTGGRSTAGLGGRGGYMRLYKGHDIHQIPDGLKAQVPDELKDRARDMARRELAAKLAEIDMSSAQASMYSRYHDNVAAHVHQLVTFLENLEAKEEERIWLTRVVEGELDEKRLAEGLTGEATVYKRRGLEKPEMGRPQLKPKRIRFVFDVSASMYRNQADGRMARSLEAAVMILEAFDRLSASGKAKYRLDFVGHSGESAEIPFVSADALPSNPGDRWRIVEKMALISQYCWPGDETINALDKAVDAVAEADADDYIVIAITDANFDRYGITAEDLRRSITRNSKVHVALLAIGEGAETTWLPKVLPGKAYTVRKTGELASTIRAVLSATLDKDCLLAELGSLVSALSASASSSDPSTARPAMGLAKPSVAPVFAPPEGYAGLFFRSASRGVPLECFLHIAALVREAGGEHALVLTSQVCTSWRKAIVECGKLWNRLDDLNVCNLNALDRVRAIAARSQGHLERLSLDFDPNEDGVADVGVSTLPVVCKQILREVSRLDGARALVELELDLRSMRYCDDVEPLFACIVLAAQFASPQFAEFSAVNLRELSILTSLERFPAGAPFLFALPQLRKLVLTSQQYEPPGDARLPDFFSTTASLESAQITSSSLTSLVLSGVSLMDSTFPSFAQLEIIKLYRVRVSNLYGLLVKCSSTLKTLWLRGVHADSANRFLPPVADSGLKDGPPTLDMPALQHVQLAGSPTPLLWLAPTQTGASFLVRAPFLEKVNFDRQRSHSQLDDDNEGSFEPFGKELTTEVLSNLFRESPQLQKLNLNRCRFSTDIVTPALAFAPATLTMLCIGGTPAATDSFIDRLSHTILPNLEWLDVFNASQGADGGAAKKVSIQALARLAGRYRAANHLPRWLGVWRLTLVTNNPRLEVQPSLHDLRSTLRKLLLTLSPTQVSHLASHLVYNPPPSFPSYDVIKHELIALSRPPTPAPYGQKPDGSFAAAGDPLPAAKQVKPKPAAQDTKKLVVGDQPMYDEARRAMQAWHERREIGDAVSWCEREEGVELRWGQGCGLGGCDCEMSHPGRDEWDEGHEIEEDEDE</sequence>
<dbReference type="Gene3D" id="3.40.50.300">
    <property type="entry name" value="P-loop containing nucleotide triphosphate hydrolases"/>
    <property type="match status" value="2"/>
</dbReference>
<dbReference type="PANTHER" id="PTHR21610:SF9">
    <property type="entry name" value="VON WILLEBRAND FACTOR A DOMAIN-CONTAINING PROTEIN 8"/>
    <property type="match status" value="1"/>
</dbReference>
<dbReference type="Proteomes" id="UP001342314">
    <property type="component" value="Unassembled WGS sequence"/>
</dbReference>
<dbReference type="SUPFAM" id="SSF52540">
    <property type="entry name" value="P-loop containing nucleoside triphosphate hydrolases"/>
    <property type="match status" value="2"/>
</dbReference>
<reference evidence="3 4" key="1">
    <citation type="submission" date="2021-12" db="EMBL/GenBank/DDBJ databases">
        <title>High titer production of polyol ester of fatty acids by Rhodotorula paludigena BS15 towards product separation-free biomass refinery.</title>
        <authorList>
            <person name="Mano J."/>
            <person name="Ono H."/>
            <person name="Tanaka T."/>
            <person name="Naito K."/>
            <person name="Sushida H."/>
            <person name="Ike M."/>
            <person name="Tokuyasu K."/>
            <person name="Kitaoka M."/>
        </authorList>
    </citation>
    <scope>NUCLEOTIDE SEQUENCE [LARGE SCALE GENOMIC DNA]</scope>
    <source>
        <strain evidence="3 4">BS15</strain>
    </source>
</reference>
<dbReference type="GO" id="GO:0016887">
    <property type="term" value="F:ATP hydrolysis activity"/>
    <property type="evidence" value="ECO:0007669"/>
    <property type="project" value="InterPro"/>
</dbReference>
<feature type="region of interest" description="Disordered" evidence="1">
    <location>
        <begin position="1073"/>
        <end position="1114"/>
    </location>
</feature>
<proteinExistence type="predicted"/>